<dbReference type="Pfam" id="PF13560">
    <property type="entry name" value="HTH_31"/>
    <property type="match status" value="1"/>
</dbReference>
<dbReference type="InterPro" id="IPR010982">
    <property type="entry name" value="Lambda_DNA-bd_dom_sf"/>
</dbReference>
<evidence type="ECO:0000313" key="2">
    <source>
        <dbReference type="EMBL" id="MBU7599325.1"/>
    </source>
</evidence>
<dbReference type="AlphaFoldDB" id="A0A949JIM4"/>
<feature type="domain" description="HTH cro/C1-type" evidence="1">
    <location>
        <begin position="24"/>
        <end position="76"/>
    </location>
</feature>
<accession>A0A949JIM4</accession>
<dbReference type="CDD" id="cd00093">
    <property type="entry name" value="HTH_XRE"/>
    <property type="match status" value="1"/>
</dbReference>
<dbReference type="GO" id="GO:0003677">
    <property type="term" value="F:DNA binding"/>
    <property type="evidence" value="ECO:0007669"/>
    <property type="project" value="InterPro"/>
</dbReference>
<dbReference type="Gene3D" id="1.10.260.40">
    <property type="entry name" value="lambda repressor-like DNA-binding domains"/>
    <property type="match status" value="1"/>
</dbReference>
<dbReference type="InterPro" id="IPR043917">
    <property type="entry name" value="DUF5753"/>
</dbReference>
<dbReference type="Pfam" id="PF19054">
    <property type="entry name" value="DUF5753"/>
    <property type="match status" value="1"/>
</dbReference>
<sequence>MEDDSATEDFSPRLTPLQRFGADVRRVRLGRKLKQKQLGAAIGYSESYVSQVESGKLPPSTKFAVGCDRVFGTNGLFGGLLDRLTESDHPLNFTPYLALEPRASEILDWSTTVLMGLCQTEAYANAIFRAGHPSEPEEVIQGKTVSRMDRRRILDGARPPHLWVVLHEACLRTLVGGRSVMTAQLQHLLSLADRPGVDIQVMPFEAGADGAHSMAFTLLRFADLPAVLYSEDPRGGRLFDHPAGVSNAQRGYDRLRANALSTERSRSFVGAILKEYL</sequence>
<proteinExistence type="predicted"/>
<organism evidence="2 3">
    <name type="scientific">Streptomyces tardus</name>
    <dbReference type="NCBI Taxonomy" id="2780544"/>
    <lineage>
        <taxon>Bacteria</taxon>
        <taxon>Bacillati</taxon>
        <taxon>Actinomycetota</taxon>
        <taxon>Actinomycetes</taxon>
        <taxon>Kitasatosporales</taxon>
        <taxon>Streptomycetaceae</taxon>
        <taxon>Streptomyces</taxon>
    </lineage>
</organism>
<gene>
    <name evidence="2" type="ORF">JGS22_017310</name>
</gene>
<keyword evidence="3" id="KW-1185">Reference proteome</keyword>
<dbReference type="SUPFAM" id="SSF47413">
    <property type="entry name" value="lambda repressor-like DNA-binding domains"/>
    <property type="match status" value="1"/>
</dbReference>
<evidence type="ECO:0000259" key="1">
    <source>
        <dbReference type="PROSITE" id="PS50943"/>
    </source>
</evidence>
<dbReference type="PROSITE" id="PS50943">
    <property type="entry name" value="HTH_CROC1"/>
    <property type="match status" value="1"/>
</dbReference>
<dbReference type="InterPro" id="IPR001387">
    <property type="entry name" value="Cro/C1-type_HTH"/>
</dbReference>
<dbReference type="RefSeq" id="WP_211038299.1">
    <property type="nucleotide sequence ID" value="NZ_JAELVF020000001.1"/>
</dbReference>
<dbReference type="EMBL" id="JAELVF020000001">
    <property type="protein sequence ID" value="MBU7599325.1"/>
    <property type="molecule type" value="Genomic_DNA"/>
</dbReference>
<dbReference type="Proteomes" id="UP000694501">
    <property type="component" value="Unassembled WGS sequence"/>
</dbReference>
<evidence type="ECO:0000313" key="3">
    <source>
        <dbReference type="Proteomes" id="UP000694501"/>
    </source>
</evidence>
<dbReference type="SMART" id="SM00530">
    <property type="entry name" value="HTH_XRE"/>
    <property type="match status" value="1"/>
</dbReference>
<protein>
    <submittedName>
        <fullName evidence="2">Helix-turn-helix transcriptional regulator</fullName>
    </submittedName>
</protein>
<reference evidence="2" key="1">
    <citation type="submission" date="2021-06" db="EMBL/GenBank/DDBJ databases">
        <title>Sequencing of actinobacteria type strains.</title>
        <authorList>
            <person name="Nguyen G.-S."/>
            <person name="Wentzel A."/>
        </authorList>
    </citation>
    <scope>NUCLEOTIDE SEQUENCE</scope>
    <source>
        <strain evidence="2">P38-E01</strain>
    </source>
</reference>
<comment type="caution">
    <text evidence="2">The sequence shown here is derived from an EMBL/GenBank/DDBJ whole genome shotgun (WGS) entry which is preliminary data.</text>
</comment>
<name>A0A949JIM4_9ACTN</name>